<evidence type="ECO:0000313" key="2">
    <source>
        <dbReference type="Proteomes" id="UP000020825"/>
    </source>
</evidence>
<reference evidence="1 2" key="1">
    <citation type="submission" date="2013-12" db="EMBL/GenBank/DDBJ databases">
        <authorList>
            <person name="Zelazny A."/>
            <person name="Olivier K."/>
            <person name="Holland S."/>
            <person name="Lenaerts A."/>
            <person name="Ordway D."/>
            <person name="DeGroote M.A."/>
            <person name="Parker T."/>
            <person name="Sizemore C."/>
            <person name="Tallon L.J."/>
            <person name="Sadzewicz L.K."/>
            <person name="Sengamalay N."/>
            <person name="Fraser C.M."/>
            <person name="Hine E."/>
            <person name="Shefchek K.A."/>
            <person name="Das S.P."/>
            <person name="Tettelin H."/>
        </authorList>
    </citation>
    <scope>NUCLEOTIDE SEQUENCE [LARGE SCALE GENOMIC DNA]</scope>
    <source>
        <strain evidence="1 2">1956</strain>
    </source>
</reference>
<proteinExistence type="predicted"/>
<evidence type="ECO:0000313" key="1">
    <source>
        <dbReference type="EMBL" id="EUA57886.1"/>
    </source>
</evidence>
<accession>X8CPW1</accession>
<protein>
    <submittedName>
        <fullName evidence="1">Uncharacterized protein</fullName>
    </submittedName>
</protein>
<organism evidence="1 2">
    <name type="scientific">Mycobacterium intracellulare 1956</name>
    <dbReference type="NCBI Taxonomy" id="1299331"/>
    <lineage>
        <taxon>Bacteria</taxon>
        <taxon>Bacillati</taxon>
        <taxon>Actinomycetota</taxon>
        <taxon>Actinomycetes</taxon>
        <taxon>Mycobacteriales</taxon>
        <taxon>Mycobacteriaceae</taxon>
        <taxon>Mycobacterium</taxon>
        <taxon>Mycobacterium avium complex (MAC)</taxon>
    </lineage>
</organism>
<sequence length="51" mass="6120">MDDQLREQVRRPVDRTAIYDRAQRCARGRGRARPVIVRFWRRVIDPLCAQP</sequence>
<comment type="caution">
    <text evidence="1">The sequence shown here is derived from an EMBL/GenBank/DDBJ whole genome shotgun (WGS) entry which is preliminary data.</text>
</comment>
<dbReference type="PATRIC" id="fig|1299331.3.peg.989"/>
<gene>
    <name evidence="1" type="ORF">I550_1018</name>
</gene>
<dbReference type="Proteomes" id="UP000020825">
    <property type="component" value="Unassembled WGS sequence"/>
</dbReference>
<name>X8CPW1_MYCIT</name>
<dbReference type="EMBL" id="JAOG01000001">
    <property type="protein sequence ID" value="EUA57886.1"/>
    <property type="molecule type" value="Genomic_DNA"/>
</dbReference>
<dbReference type="AlphaFoldDB" id="X8CPW1"/>